<evidence type="ECO:0000313" key="1">
    <source>
        <dbReference type="EMBL" id="KAF2439636.1"/>
    </source>
</evidence>
<name>A0A9P4P8W4_9PLEO</name>
<dbReference type="EMBL" id="MU001509">
    <property type="protein sequence ID" value="KAF2439636.1"/>
    <property type="molecule type" value="Genomic_DNA"/>
</dbReference>
<organism evidence="1 2">
    <name type="scientific">Karstenula rhodostoma CBS 690.94</name>
    <dbReference type="NCBI Taxonomy" id="1392251"/>
    <lineage>
        <taxon>Eukaryota</taxon>
        <taxon>Fungi</taxon>
        <taxon>Dikarya</taxon>
        <taxon>Ascomycota</taxon>
        <taxon>Pezizomycotina</taxon>
        <taxon>Dothideomycetes</taxon>
        <taxon>Pleosporomycetidae</taxon>
        <taxon>Pleosporales</taxon>
        <taxon>Massarineae</taxon>
        <taxon>Didymosphaeriaceae</taxon>
        <taxon>Karstenula</taxon>
    </lineage>
</organism>
<proteinExistence type="predicted"/>
<sequence>MAPFKFMKLCGELRNQVYKIHAASESESKLLHRPNAAQLYTDAELPPNRFALAQTCHQLRIEYLTPCWRDSRIKVRWEDAPAFFQQFLPCENNVVTNCHRAPRKLTILVGADYVESGPSLEMLPLVQLHAIARTKCLFDVDEDRVHSRRQHDNVEVDCNTMQLFLTGGFNQYWRDVALGKFNSILWSRVYKASMLGSDKWQQRVQVVFKQSSAPDNWAVVEGHDCPKYLAETVFADMDEVDRSDLQGRFACTFTTITIV</sequence>
<keyword evidence="2" id="KW-1185">Reference proteome</keyword>
<accession>A0A9P4P8W4</accession>
<dbReference type="OrthoDB" id="3821607at2759"/>
<evidence type="ECO:0000313" key="2">
    <source>
        <dbReference type="Proteomes" id="UP000799764"/>
    </source>
</evidence>
<reference evidence="1" key="1">
    <citation type="journal article" date="2020" name="Stud. Mycol.">
        <title>101 Dothideomycetes genomes: a test case for predicting lifestyles and emergence of pathogens.</title>
        <authorList>
            <person name="Haridas S."/>
            <person name="Albert R."/>
            <person name="Binder M."/>
            <person name="Bloem J."/>
            <person name="Labutti K."/>
            <person name="Salamov A."/>
            <person name="Andreopoulos B."/>
            <person name="Baker S."/>
            <person name="Barry K."/>
            <person name="Bills G."/>
            <person name="Bluhm B."/>
            <person name="Cannon C."/>
            <person name="Castanera R."/>
            <person name="Culley D."/>
            <person name="Daum C."/>
            <person name="Ezra D."/>
            <person name="Gonzalez J."/>
            <person name="Henrissat B."/>
            <person name="Kuo A."/>
            <person name="Liang C."/>
            <person name="Lipzen A."/>
            <person name="Lutzoni F."/>
            <person name="Magnuson J."/>
            <person name="Mondo S."/>
            <person name="Nolan M."/>
            <person name="Ohm R."/>
            <person name="Pangilinan J."/>
            <person name="Park H.-J."/>
            <person name="Ramirez L."/>
            <person name="Alfaro M."/>
            <person name="Sun H."/>
            <person name="Tritt A."/>
            <person name="Yoshinaga Y."/>
            <person name="Zwiers L.-H."/>
            <person name="Turgeon B."/>
            <person name="Goodwin S."/>
            <person name="Spatafora J."/>
            <person name="Crous P."/>
            <person name="Grigoriev I."/>
        </authorList>
    </citation>
    <scope>NUCLEOTIDE SEQUENCE</scope>
    <source>
        <strain evidence="1">CBS 690.94</strain>
    </source>
</reference>
<dbReference type="AlphaFoldDB" id="A0A9P4P8W4"/>
<protein>
    <submittedName>
        <fullName evidence="1">Uncharacterized protein</fullName>
    </submittedName>
</protein>
<gene>
    <name evidence="1" type="ORF">P171DRAFT_448428</name>
</gene>
<dbReference type="Proteomes" id="UP000799764">
    <property type="component" value="Unassembled WGS sequence"/>
</dbReference>
<comment type="caution">
    <text evidence="1">The sequence shown here is derived from an EMBL/GenBank/DDBJ whole genome shotgun (WGS) entry which is preliminary data.</text>
</comment>